<gene>
    <name evidence="1" type="ORF">IX53_08930</name>
</gene>
<dbReference type="Proteomes" id="UP000035159">
    <property type="component" value="Chromosome"/>
</dbReference>
<name>A0A0G2Z8L9_9BACT</name>
<dbReference type="EMBL" id="CP011232">
    <property type="protein sequence ID" value="AKI97922.1"/>
    <property type="molecule type" value="Genomic_DNA"/>
</dbReference>
<dbReference type="PATRIC" id="fig|1330330.3.peg.1816"/>
<organism evidence="1 2">
    <name type="scientific">Kosmotoga pacifica</name>
    <dbReference type="NCBI Taxonomy" id="1330330"/>
    <lineage>
        <taxon>Bacteria</taxon>
        <taxon>Thermotogati</taxon>
        <taxon>Thermotogota</taxon>
        <taxon>Thermotogae</taxon>
        <taxon>Kosmotogales</taxon>
        <taxon>Kosmotogaceae</taxon>
        <taxon>Kosmotoga</taxon>
    </lineage>
</organism>
<protein>
    <recommendedName>
        <fullName evidence="3">DUF4446 family protein</fullName>
    </recommendedName>
</protein>
<accession>A0A0G2Z8L9</accession>
<evidence type="ECO:0008006" key="3">
    <source>
        <dbReference type="Google" id="ProtNLM"/>
    </source>
</evidence>
<evidence type="ECO:0000313" key="2">
    <source>
        <dbReference type="Proteomes" id="UP000035159"/>
    </source>
</evidence>
<dbReference type="KEGG" id="kpf:IX53_08930"/>
<evidence type="ECO:0000313" key="1">
    <source>
        <dbReference type="EMBL" id="AKI97922.1"/>
    </source>
</evidence>
<proteinExistence type="predicted"/>
<sequence length="170" mass="19250">MAYLLIFLALVLAISVFGSLLVRAAFQSKMKQIELVKGFLFEQLGISLQGIPKIDVEIISQKKNDLMVQEAKLARQLKELDKYLAIKRKEIQFFRELQKAMDQSSAEKKLLTKLDYNAGVGSALYYLIYKKGEATTTSIELPEGYSISNIGKMDFSNMYDISLIEFKSGE</sequence>
<dbReference type="STRING" id="1330330.IX53_08930"/>
<dbReference type="AlphaFoldDB" id="A0A0G2Z8L9"/>
<keyword evidence="2" id="KW-1185">Reference proteome</keyword>
<reference evidence="1 2" key="1">
    <citation type="submission" date="2015-04" db="EMBL/GenBank/DDBJ databases">
        <title>Complete Genome Sequence of Kosmotoga pacifica SLHLJ1.</title>
        <authorList>
            <person name="Jiang L.J."/>
            <person name="Shao Z.Z."/>
            <person name="Jebbar M."/>
        </authorList>
    </citation>
    <scope>NUCLEOTIDE SEQUENCE [LARGE SCALE GENOMIC DNA]</scope>
    <source>
        <strain evidence="1 2">SLHLJ1</strain>
    </source>
</reference>